<keyword evidence="6" id="KW-0653">Protein transport</keyword>
<evidence type="ECO:0000313" key="9">
    <source>
        <dbReference type="EMBL" id="PHT40213.1"/>
    </source>
</evidence>
<protein>
    <recommendedName>
        <fullName evidence="8">IPO4/5-like TPR repeats domain-containing protein</fullName>
    </recommendedName>
</protein>
<dbReference type="PANTHER" id="PTHR10527">
    <property type="entry name" value="IMPORTIN BETA"/>
    <property type="match status" value="1"/>
</dbReference>
<dbReference type="AlphaFoldDB" id="A0A2G2W4S0"/>
<dbReference type="EMBL" id="MLFT02000008">
    <property type="protein sequence ID" value="PHT40213.1"/>
    <property type="molecule type" value="Genomic_DNA"/>
</dbReference>
<dbReference type="Proteomes" id="UP000224567">
    <property type="component" value="Unassembled WGS sequence"/>
</dbReference>
<dbReference type="InterPro" id="IPR016024">
    <property type="entry name" value="ARM-type_fold"/>
</dbReference>
<dbReference type="STRING" id="33114.A0A2G2W4S0"/>
<keyword evidence="4" id="KW-0963">Cytoplasm</keyword>
<proteinExistence type="predicted"/>
<evidence type="ECO:0000313" key="10">
    <source>
        <dbReference type="Proteomes" id="UP000224567"/>
    </source>
</evidence>
<sequence>MVPSIDDLHSLFLDTLNDDTLDLHVRIVDTIAAIRFIHCLSSSNETKKFQDLLPGMMRTLTDASCSSDEAYRTEGAVQVFIELTKKKSQFLRRKLVNVVDSLLVVVEDEKLKEEMRHLLVELA</sequence>
<dbReference type="InterPro" id="IPR040122">
    <property type="entry name" value="Importin_beta"/>
</dbReference>
<dbReference type="OrthoDB" id="1735348at2759"/>
<evidence type="ECO:0000256" key="2">
    <source>
        <dbReference type="ARBA" id="ARBA00004496"/>
    </source>
</evidence>
<evidence type="ECO:0000256" key="6">
    <source>
        <dbReference type="ARBA" id="ARBA00022927"/>
    </source>
</evidence>
<dbReference type="GO" id="GO:0006606">
    <property type="term" value="P:protein import into nucleus"/>
    <property type="evidence" value="ECO:0007669"/>
    <property type="project" value="InterPro"/>
</dbReference>
<keyword evidence="7" id="KW-0539">Nucleus</keyword>
<gene>
    <name evidence="9" type="ORF">CQW23_19067</name>
</gene>
<evidence type="ECO:0000256" key="5">
    <source>
        <dbReference type="ARBA" id="ARBA00022737"/>
    </source>
</evidence>
<dbReference type="SUPFAM" id="SSF48371">
    <property type="entry name" value="ARM repeat"/>
    <property type="match status" value="1"/>
</dbReference>
<evidence type="ECO:0000256" key="4">
    <source>
        <dbReference type="ARBA" id="ARBA00022490"/>
    </source>
</evidence>
<reference evidence="9 10" key="1">
    <citation type="journal article" date="2017" name="Genome Biol.">
        <title>New reference genome sequences of hot pepper reveal the massive evolution of plant disease-resistance genes by retroduplication.</title>
        <authorList>
            <person name="Kim S."/>
            <person name="Park J."/>
            <person name="Yeom S.I."/>
            <person name="Kim Y.M."/>
            <person name="Seo E."/>
            <person name="Kim K.T."/>
            <person name="Kim M.S."/>
            <person name="Lee J.M."/>
            <person name="Cheong K."/>
            <person name="Shin H.S."/>
            <person name="Kim S.B."/>
            <person name="Han K."/>
            <person name="Lee J."/>
            <person name="Park M."/>
            <person name="Lee H.A."/>
            <person name="Lee H.Y."/>
            <person name="Lee Y."/>
            <person name="Oh S."/>
            <person name="Lee J.H."/>
            <person name="Choi E."/>
            <person name="Choi E."/>
            <person name="Lee S.E."/>
            <person name="Jeon J."/>
            <person name="Kim H."/>
            <person name="Choi G."/>
            <person name="Song H."/>
            <person name="Lee J."/>
            <person name="Lee S.C."/>
            <person name="Kwon J.K."/>
            <person name="Lee H.Y."/>
            <person name="Koo N."/>
            <person name="Hong Y."/>
            <person name="Kim R.W."/>
            <person name="Kang W.H."/>
            <person name="Huh J.H."/>
            <person name="Kang B.C."/>
            <person name="Yang T.J."/>
            <person name="Lee Y.H."/>
            <person name="Bennetzen J.L."/>
            <person name="Choi D."/>
        </authorList>
    </citation>
    <scope>NUCLEOTIDE SEQUENCE [LARGE SCALE GENOMIC DNA]</scope>
    <source>
        <strain evidence="10">cv. PBC81</strain>
    </source>
</reference>
<keyword evidence="5" id="KW-0677">Repeat</keyword>
<comment type="subcellular location">
    <subcellularLocation>
        <location evidence="2">Cytoplasm</location>
    </subcellularLocation>
    <subcellularLocation>
        <location evidence="1">Nucleus</location>
    </subcellularLocation>
</comment>
<dbReference type="InterPro" id="IPR011989">
    <property type="entry name" value="ARM-like"/>
</dbReference>
<evidence type="ECO:0000259" key="8">
    <source>
        <dbReference type="Pfam" id="PF25780"/>
    </source>
</evidence>
<accession>A0A2G2W4S0</accession>
<evidence type="ECO:0000256" key="1">
    <source>
        <dbReference type="ARBA" id="ARBA00004123"/>
    </source>
</evidence>
<organism evidence="9 10">
    <name type="scientific">Capsicum baccatum</name>
    <name type="common">Peruvian pepper</name>
    <dbReference type="NCBI Taxonomy" id="33114"/>
    <lineage>
        <taxon>Eukaryota</taxon>
        <taxon>Viridiplantae</taxon>
        <taxon>Streptophyta</taxon>
        <taxon>Embryophyta</taxon>
        <taxon>Tracheophyta</taxon>
        <taxon>Spermatophyta</taxon>
        <taxon>Magnoliopsida</taxon>
        <taxon>eudicotyledons</taxon>
        <taxon>Gunneridae</taxon>
        <taxon>Pentapetalae</taxon>
        <taxon>asterids</taxon>
        <taxon>lamiids</taxon>
        <taxon>Solanales</taxon>
        <taxon>Solanaceae</taxon>
        <taxon>Solanoideae</taxon>
        <taxon>Capsiceae</taxon>
        <taxon>Capsicum</taxon>
    </lineage>
</organism>
<dbReference type="Gene3D" id="1.25.10.10">
    <property type="entry name" value="Leucine-rich Repeat Variant"/>
    <property type="match status" value="1"/>
</dbReference>
<reference evidence="10" key="2">
    <citation type="journal article" date="2017" name="J. Anim. Genet.">
        <title>Multiple reference genome sequences of hot pepper reveal the massive evolution of plant disease resistance genes by retroduplication.</title>
        <authorList>
            <person name="Kim S."/>
            <person name="Park J."/>
            <person name="Yeom S.-I."/>
            <person name="Kim Y.-M."/>
            <person name="Seo E."/>
            <person name="Kim K.-T."/>
            <person name="Kim M.-S."/>
            <person name="Lee J.M."/>
            <person name="Cheong K."/>
            <person name="Shin H.-S."/>
            <person name="Kim S.-B."/>
            <person name="Han K."/>
            <person name="Lee J."/>
            <person name="Park M."/>
            <person name="Lee H.-A."/>
            <person name="Lee H.-Y."/>
            <person name="Lee Y."/>
            <person name="Oh S."/>
            <person name="Lee J.H."/>
            <person name="Choi E."/>
            <person name="Choi E."/>
            <person name="Lee S.E."/>
            <person name="Jeon J."/>
            <person name="Kim H."/>
            <person name="Choi G."/>
            <person name="Song H."/>
            <person name="Lee J."/>
            <person name="Lee S.-C."/>
            <person name="Kwon J.-K."/>
            <person name="Lee H.-Y."/>
            <person name="Koo N."/>
            <person name="Hong Y."/>
            <person name="Kim R.W."/>
            <person name="Kang W.-H."/>
            <person name="Huh J.H."/>
            <person name="Kang B.-C."/>
            <person name="Yang T.-J."/>
            <person name="Lee Y.-H."/>
            <person name="Bennetzen J.L."/>
            <person name="Choi D."/>
        </authorList>
    </citation>
    <scope>NUCLEOTIDE SEQUENCE [LARGE SCALE GENOMIC DNA]</scope>
    <source>
        <strain evidence="10">cv. PBC81</strain>
    </source>
</reference>
<comment type="caution">
    <text evidence="9">The sequence shown here is derived from an EMBL/GenBank/DDBJ whole genome shotgun (WGS) entry which is preliminary data.</text>
</comment>
<dbReference type="Pfam" id="PF25780">
    <property type="entry name" value="TPR_IPO5"/>
    <property type="match status" value="1"/>
</dbReference>
<keyword evidence="3" id="KW-0813">Transport</keyword>
<evidence type="ECO:0000256" key="7">
    <source>
        <dbReference type="ARBA" id="ARBA00023242"/>
    </source>
</evidence>
<name>A0A2G2W4S0_CAPBA</name>
<feature type="domain" description="IPO4/5-like TPR repeats" evidence="8">
    <location>
        <begin position="4"/>
        <end position="99"/>
    </location>
</feature>
<dbReference type="GO" id="GO:0005737">
    <property type="term" value="C:cytoplasm"/>
    <property type="evidence" value="ECO:0007669"/>
    <property type="project" value="UniProtKB-SubCell"/>
</dbReference>
<keyword evidence="10" id="KW-1185">Reference proteome</keyword>
<evidence type="ECO:0000256" key="3">
    <source>
        <dbReference type="ARBA" id="ARBA00022448"/>
    </source>
</evidence>
<dbReference type="InterPro" id="IPR057672">
    <property type="entry name" value="TPR_IPO4/5"/>
</dbReference>